<dbReference type="InterPro" id="IPR036895">
    <property type="entry name" value="Uracil-DNA_glycosylase-like_sf"/>
</dbReference>
<dbReference type="InterPro" id="IPR005122">
    <property type="entry name" value="Uracil-DNA_glycosylase-like"/>
</dbReference>
<dbReference type="AlphaFoldDB" id="A0A2S9JD02"/>
<reference evidence="2 3" key="1">
    <citation type="submission" date="2018-02" db="EMBL/GenBank/DDBJ databases">
        <title>The draft genome of Sphingobacterium gobiense H7.</title>
        <authorList>
            <person name="Li L."/>
            <person name="Liu L."/>
            <person name="Zhang X."/>
            <person name="Wang T."/>
            <person name="Liang L."/>
        </authorList>
    </citation>
    <scope>NUCLEOTIDE SEQUENCE [LARGE SCALE GENOMIC DNA]</scope>
    <source>
        <strain evidence="2 3">ACCC 05757</strain>
    </source>
</reference>
<dbReference type="SMART" id="SM00987">
    <property type="entry name" value="UreE_C"/>
    <property type="match status" value="1"/>
</dbReference>
<dbReference type="EMBL" id="PVBS01000007">
    <property type="protein sequence ID" value="PRD50704.1"/>
    <property type="molecule type" value="Genomic_DNA"/>
</dbReference>
<dbReference type="PANTHER" id="PTHR42160:SF1">
    <property type="entry name" value="URACIL-DNA GLYCOSYLASE SUPERFAMILY PROTEIN"/>
    <property type="match status" value="1"/>
</dbReference>
<dbReference type="InterPro" id="IPR047124">
    <property type="entry name" value="HI_0220.2"/>
</dbReference>
<organism evidence="2 3">
    <name type="scientific">Sphingobacterium gobiense</name>
    <dbReference type="NCBI Taxonomy" id="1382456"/>
    <lineage>
        <taxon>Bacteria</taxon>
        <taxon>Pseudomonadati</taxon>
        <taxon>Bacteroidota</taxon>
        <taxon>Sphingobacteriia</taxon>
        <taxon>Sphingobacteriales</taxon>
        <taxon>Sphingobacteriaceae</taxon>
        <taxon>Sphingobacterium</taxon>
    </lineage>
</organism>
<name>A0A2S9JD02_9SPHI</name>
<dbReference type="Proteomes" id="UP000238642">
    <property type="component" value="Unassembled WGS sequence"/>
</dbReference>
<sequence length="195" mass="22594">MNRETEALYKEIKRCTICEPKLSAGANPVLTVNDRSKILIIGQAPGMKVHLSGIPWDDQSGRELRSWLGVTEETFYDSENFAIIPMGFCYPGKGKSGDLPPRAECAPLWHERLMAQLQKVELTLLIGRYAQSYYLMEGKRRSLTETVKNYQDYLPSYFPLPHPSPRNFIWMAKNPWFKEEIVRELQNRVDRILDK</sequence>
<evidence type="ECO:0000313" key="2">
    <source>
        <dbReference type="EMBL" id="PRD50704.1"/>
    </source>
</evidence>
<dbReference type="SUPFAM" id="SSF52141">
    <property type="entry name" value="Uracil-DNA glycosylase-like"/>
    <property type="match status" value="1"/>
</dbReference>
<feature type="domain" description="Uracil-DNA glycosylase-like" evidence="1">
    <location>
        <begin position="29"/>
        <end position="186"/>
    </location>
</feature>
<keyword evidence="3" id="KW-1185">Reference proteome</keyword>
<dbReference type="Gene3D" id="3.40.470.10">
    <property type="entry name" value="Uracil-DNA glycosylase-like domain"/>
    <property type="match status" value="1"/>
</dbReference>
<comment type="caution">
    <text evidence="2">The sequence shown here is derived from an EMBL/GenBank/DDBJ whole genome shotgun (WGS) entry which is preliminary data.</text>
</comment>
<dbReference type="SMART" id="SM00986">
    <property type="entry name" value="UDG"/>
    <property type="match status" value="1"/>
</dbReference>
<gene>
    <name evidence="2" type="ORF">C5749_19345</name>
</gene>
<protein>
    <submittedName>
        <fullName evidence="2">IclR family transcriptional regulator</fullName>
    </submittedName>
</protein>
<dbReference type="PANTHER" id="PTHR42160">
    <property type="entry name" value="URACIL-DNA GLYCOSYLASE SUPERFAMILY PROTEIN"/>
    <property type="match status" value="1"/>
</dbReference>
<dbReference type="CDD" id="cd10033">
    <property type="entry name" value="UDG_like"/>
    <property type="match status" value="1"/>
</dbReference>
<dbReference type="OrthoDB" id="9789139at2"/>
<accession>A0A2S9JD02</accession>
<dbReference type="Pfam" id="PF03167">
    <property type="entry name" value="UDG"/>
    <property type="match status" value="1"/>
</dbReference>
<proteinExistence type="predicted"/>
<dbReference type="RefSeq" id="WP_105727862.1">
    <property type="nucleotide sequence ID" value="NZ_PVBS01000007.1"/>
</dbReference>
<evidence type="ECO:0000259" key="1">
    <source>
        <dbReference type="SMART" id="SM00986"/>
    </source>
</evidence>
<evidence type="ECO:0000313" key="3">
    <source>
        <dbReference type="Proteomes" id="UP000238642"/>
    </source>
</evidence>